<dbReference type="PANTHER" id="PTHR46411">
    <property type="entry name" value="FAMILY ATPASE, PUTATIVE-RELATED"/>
    <property type="match status" value="1"/>
</dbReference>
<accession>A0AAE0H9I8</accession>
<reference evidence="3" key="2">
    <citation type="submission" date="2023-06" db="EMBL/GenBank/DDBJ databases">
        <authorList>
            <consortium name="Lawrence Berkeley National Laboratory"/>
            <person name="Haridas S."/>
            <person name="Hensen N."/>
            <person name="Bonometti L."/>
            <person name="Westerberg I."/>
            <person name="Brannstrom I.O."/>
            <person name="Guillou S."/>
            <person name="Cros-Aarteil S."/>
            <person name="Calhoun S."/>
            <person name="Kuo A."/>
            <person name="Mondo S."/>
            <person name="Pangilinan J."/>
            <person name="Riley R."/>
            <person name="Labutti K."/>
            <person name="Andreopoulos B."/>
            <person name="Lipzen A."/>
            <person name="Chen C."/>
            <person name="Yanf M."/>
            <person name="Daum C."/>
            <person name="Ng V."/>
            <person name="Clum A."/>
            <person name="Steindorff A."/>
            <person name="Ohm R."/>
            <person name="Martin F."/>
            <person name="Silar P."/>
            <person name="Natvig D."/>
            <person name="Lalanne C."/>
            <person name="Gautier V."/>
            <person name="Ament-Velasquez S.L."/>
            <person name="Kruys A."/>
            <person name="Hutchinson M.I."/>
            <person name="Powell A.J."/>
            <person name="Barry K."/>
            <person name="Miller A.N."/>
            <person name="Grigoriev I.V."/>
            <person name="Debuchy R."/>
            <person name="Gladieux P."/>
            <person name="Thoren M.H."/>
            <person name="Johannesson H."/>
        </authorList>
    </citation>
    <scope>NUCLEOTIDE SEQUENCE</scope>
    <source>
        <strain evidence="3">CBS 168.71</strain>
    </source>
</reference>
<gene>
    <name evidence="3" type="ORF">B0H64DRAFT_435213</name>
</gene>
<comment type="caution">
    <text evidence="3">The sequence shown here is derived from an EMBL/GenBank/DDBJ whole genome shotgun (WGS) entry which is preliminary data.</text>
</comment>
<feature type="region of interest" description="Disordered" evidence="1">
    <location>
        <begin position="1"/>
        <end position="47"/>
    </location>
</feature>
<dbReference type="InterPro" id="IPR003593">
    <property type="entry name" value="AAA+_ATPase"/>
</dbReference>
<keyword evidence="4" id="KW-1185">Reference proteome</keyword>
<sequence>MASKAEATPKHGSPDLTKPAAPYPDPEPSEPPKPHKTEEPKSAVRAVKPGEDASFYLRTEPKVVKCTWERFKNRFQNADKTGFEIATIELLMTSETLDEDIEAERLRRMDKERREKHLNGHRRPTQPRHAATWTTGLEFERIRINSSIVNTYLARVSGNSSWPLKPHTFLIPFAFLIHNQDMMRAELKKLKVRFGVPHSHHREATVQPREIGPPTKEKALEEAMVSSDAYQQMKCYVEFVDTTLIKHYNQFDEANHNKPKNIRFDDLWCLFRYGELLCRPNNSSAVRRQDRAAIFSPYFNGRDGLRTAHQGPSGGASASVDTHTVIRAKGISISNYKWDVSLSDDPDENDYRRTLLREPVGVEGFYLDYDGTKFAPVSTYIEIEFFRGEMEIHKLPVFPTRFLQNEESLFMQLRDRGQQFRDLVTKARGGRDAFFAHDGWSRTTTPLGKPITMTRQAVSSSWLHDTFRETIRDAMGVGPAAEIQPEYISSNIIVDFQEAYQTIPAWRPDFDTSKSRVDTMPDVLFDSFSIMCWADESREEEVTARVRELVVADDRVASVLWNNLVQTDPFSSSDPNDDTAAEKQIFEDRDLVLLPSRVMAYSLRDRKFFNADVSSIREITWPPEDTSPFNLLKINQKHKDMILAIVHEHFDKKTLAAQLQQLAASHGNKGGGGGDLELTLPDQDFIRGKGQGLVILLHGAPGVGKTATAEAVALSRRRPLFLITCGDLGTTPETVEGGLKQIFRLASLWDCILLLDEADIFLSQRERGDESITRNAMVSIFLRTLEYYPGILFLTTNRPGVLDEAVKSRVHVSLNYPAFTLDQTLELFKMNIGRLEDIEKARVKARRASKGSANRMMTIRKDEILRFARKHYDGEKSLRWNGRQIRNAFQIAASLAHFQQRERAPEETDGNGSSRHRSDRARDAPPYIGKKHFKQVAEATAEFDRMRRELHDMSDSELAYRRVERAKGPDPKPDDPYHHGSSSNRPRRGARAHRDDGSRHHRSARSGYYDDDDDDGYYGNGVWPDERTSRRGGGRRGYAEDGFADPPLPRRDRHRDGSPPYEHDRYNDPRDRHADRALSASESPSGSRSRAGSRSSSRSSSPPEAEARHHARDGNTKKRESTKTSGGRDSGRREGGKSGPGGEVDKYGRRRAE</sequence>
<name>A0AAE0H9I8_9PEZI</name>
<dbReference type="PANTHER" id="PTHR46411:SF3">
    <property type="entry name" value="AAA+ ATPASE DOMAIN-CONTAINING PROTEIN"/>
    <property type="match status" value="1"/>
</dbReference>
<dbReference type="Pfam" id="PF00004">
    <property type="entry name" value="AAA"/>
    <property type="match status" value="1"/>
</dbReference>
<dbReference type="CDD" id="cd19481">
    <property type="entry name" value="RecA-like_protease"/>
    <property type="match status" value="1"/>
</dbReference>
<feature type="compositionally biased region" description="Basic and acidic residues" evidence="1">
    <location>
        <begin position="966"/>
        <end position="978"/>
    </location>
</feature>
<dbReference type="Proteomes" id="UP001278766">
    <property type="component" value="Unassembled WGS sequence"/>
</dbReference>
<dbReference type="SMART" id="SM00382">
    <property type="entry name" value="AAA"/>
    <property type="match status" value="1"/>
</dbReference>
<dbReference type="GeneID" id="87843077"/>
<feature type="domain" description="AAA+ ATPase" evidence="2">
    <location>
        <begin position="691"/>
        <end position="820"/>
    </location>
</feature>
<feature type="region of interest" description="Disordered" evidence="1">
    <location>
        <begin position="899"/>
        <end position="933"/>
    </location>
</feature>
<feature type="region of interest" description="Disordered" evidence="1">
    <location>
        <begin position="966"/>
        <end position="1153"/>
    </location>
</feature>
<feature type="compositionally biased region" description="Basic and acidic residues" evidence="1">
    <location>
        <begin position="1143"/>
        <end position="1153"/>
    </location>
</feature>
<dbReference type="InterPro" id="IPR054289">
    <property type="entry name" value="DUF7025"/>
</dbReference>
<evidence type="ECO:0000313" key="3">
    <source>
        <dbReference type="EMBL" id="KAK3292477.1"/>
    </source>
</evidence>
<dbReference type="GO" id="GO:0005524">
    <property type="term" value="F:ATP binding"/>
    <property type="evidence" value="ECO:0007669"/>
    <property type="project" value="InterPro"/>
</dbReference>
<dbReference type="GO" id="GO:0016887">
    <property type="term" value="F:ATP hydrolysis activity"/>
    <property type="evidence" value="ECO:0007669"/>
    <property type="project" value="InterPro"/>
</dbReference>
<evidence type="ECO:0000259" key="2">
    <source>
        <dbReference type="SMART" id="SM00382"/>
    </source>
</evidence>
<dbReference type="Pfam" id="PF22942">
    <property type="entry name" value="DUF7025"/>
    <property type="match status" value="1"/>
</dbReference>
<organism evidence="3 4">
    <name type="scientific">Chaetomium fimeti</name>
    <dbReference type="NCBI Taxonomy" id="1854472"/>
    <lineage>
        <taxon>Eukaryota</taxon>
        <taxon>Fungi</taxon>
        <taxon>Dikarya</taxon>
        <taxon>Ascomycota</taxon>
        <taxon>Pezizomycotina</taxon>
        <taxon>Sordariomycetes</taxon>
        <taxon>Sordariomycetidae</taxon>
        <taxon>Sordariales</taxon>
        <taxon>Chaetomiaceae</taxon>
        <taxon>Chaetomium</taxon>
    </lineage>
</organism>
<feature type="compositionally biased region" description="Basic and acidic residues" evidence="1">
    <location>
        <begin position="30"/>
        <end position="42"/>
    </location>
</feature>
<dbReference type="EMBL" id="JAUEPN010000007">
    <property type="protein sequence ID" value="KAK3292477.1"/>
    <property type="molecule type" value="Genomic_DNA"/>
</dbReference>
<dbReference type="InterPro" id="IPR056599">
    <property type="entry name" value="AAA_lid_fung"/>
</dbReference>
<evidence type="ECO:0000256" key="1">
    <source>
        <dbReference type="SAM" id="MobiDB-lite"/>
    </source>
</evidence>
<dbReference type="InterPro" id="IPR003959">
    <property type="entry name" value="ATPase_AAA_core"/>
</dbReference>
<feature type="compositionally biased region" description="Low complexity" evidence="1">
    <location>
        <begin position="1079"/>
        <end position="1104"/>
    </location>
</feature>
<protein>
    <recommendedName>
        <fullName evidence="2">AAA+ ATPase domain-containing protein</fullName>
    </recommendedName>
</protein>
<proteinExistence type="predicted"/>
<reference evidence="3" key="1">
    <citation type="journal article" date="2023" name="Mol. Phylogenet. Evol.">
        <title>Genome-scale phylogeny and comparative genomics of the fungal order Sordariales.</title>
        <authorList>
            <person name="Hensen N."/>
            <person name="Bonometti L."/>
            <person name="Westerberg I."/>
            <person name="Brannstrom I.O."/>
            <person name="Guillou S."/>
            <person name="Cros-Aarteil S."/>
            <person name="Calhoun S."/>
            <person name="Haridas S."/>
            <person name="Kuo A."/>
            <person name="Mondo S."/>
            <person name="Pangilinan J."/>
            <person name="Riley R."/>
            <person name="LaButti K."/>
            <person name="Andreopoulos B."/>
            <person name="Lipzen A."/>
            <person name="Chen C."/>
            <person name="Yan M."/>
            <person name="Daum C."/>
            <person name="Ng V."/>
            <person name="Clum A."/>
            <person name="Steindorff A."/>
            <person name="Ohm R.A."/>
            <person name="Martin F."/>
            <person name="Silar P."/>
            <person name="Natvig D.O."/>
            <person name="Lalanne C."/>
            <person name="Gautier V."/>
            <person name="Ament-Velasquez S.L."/>
            <person name="Kruys A."/>
            <person name="Hutchinson M.I."/>
            <person name="Powell A.J."/>
            <person name="Barry K."/>
            <person name="Miller A.N."/>
            <person name="Grigoriev I.V."/>
            <person name="Debuchy R."/>
            <person name="Gladieux P."/>
            <person name="Hiltunen Thoren M."/>
            <person name="Johannesson H."/>
        </authorList>
    </citation>
    <scope>NUCLEOTIDE SEQUENCE</scope>
    <source>
        <strain evidence="3">CBS 168.71</strain>
    </source>
</reference>
<dbReference type="SUPFAM" id="SSF52540">
    <property type="entry name" value="P-loop containing nucleoside triphosphate hydrolases"/>
    <property type="match status" value="1"/>
</dbReference>
<evidence type="ECO:0000313" key="4">
    <source>
        <dbReference type="Proteomes" id="UP001278766"/>
    </source>
</evidence>
<feature type="compositionally biased region" description="Basic and acidic residues" evidence="1">
    <location>
        <begin position="1105"/>
        <end position="1122"/>
    </location>
</feature>
<dbReference type="Gene3D" id="3.40.50.300">
    <property type="entry name" value="P-loop containing nucleotide triphosphate hydrolases"/>
    <property type="match status" value="1"/>
</dbReference>
<dbReference type="InterPro" id="IPR027417">
    <property type="entry name" value="P-loop_NTPase"/>
</dbReference>
<dbReference type="RefSeq" id="XP_062655991.1">
    <property type="nucleotide sequence ID" value="XM_062806129.1"/>
</dbReference>
<feature type="compositionally biased region" description="Basic and acidic residues" evidence="1">
    <location>
        <begin position="1048"/>
        <end position="1076"/>
    </location>
</feature>
<dbReference type="Pfam" id="PF23232">
    <property type="entry name" value="AAA_lid_13"/>
    <property type="match status" value="1"/>
</dbReference>
<dbReference type="AlphaFoldDB" id="A0AAE0H9I8"/>